<feature type="compositionally biased region" description="Low complexity" evidence="1">
    <location>
        <begin position="352"/>
        <end position="372"/>
    </location>
</feature>
<accession>A0ABP4XCA3</accession>
<feature type="compositionally biased region" description="Low complexity" evidence="1">
    <location>
        <begin position="465"/>
        <end position="508"/>
    </location>
</feature>
<feature type="region of interest" description="Disordered" evidence="1">
    <location>
        <begin position="244"/>
        <end position="264"/>
    </location>
</feature>
<feature type="region of interest" description="Disordered" evidence="1">
    <location>
        <begin position="344"/>
        <end position="553"/>
    </location>
</feature>
<proteinExistence type="predicted"/>
<organism evidence="3 4">
    <name type="scientific">Nostocoides vanveenii</name>
    <dbReference type="NCBI Taxonomy" id="330835"/>
    <lineage>
        <taxon>Bacteria</taxon>
        <taxon>Bacillati</taxon>
        <taxon>Actinomycetota</taxon>
        <taxon>Actinomycetes</taxon>
        <taxon>Micrococcales</taxon>
        <taxon>Intrasporangiaceae</taxon>
        <taxon>Nostocoides</taxon>
    </lineage>
</organism>
<feature type="domain" description="DUF3071" evidence="2">
    <location>
        <begin position="1"/>
        <end position="167"/>
    </location>
</feature>
<dbReference type="EMBL" id="BAAAPN010000100">
    <property type="protein sequence ID" value="GAA1773696.1"/>
    <property type="molecule type" value="Genomic_DNA"/>
</dbReference>
<feature type="compositionally biased region" description="Basic and acidic residues" evidence="1">
    <location>
        <begin position="452"/>
        <end position="461"/>
    </location>
</feature>
<evidence type="ECO:0000259" key="2">
    <source>
        <dbReference type="Pfam" id="PF11268"/>
    </source>
</evidence>
<evidence type="ECO:0000313" key="4">
    <source>
        <dbReference type="Proteomes" id="UP001501475"/>
    </source>
</evidence>
<keyword evidence="4" id="KW-1185">Reference proteome</keyword>
<dbReference type="InterPro" id="IPR021421">
    <property type="entry name" value="DUF3071"/>
</dbReference>
<dbReference type="Proteomes" id="UP001501475">
    <property type="component" value="Unassembled WGS sequence"/>
</dbReference>
<protein>
    <recommendedName>
        <fullName evidence="2">DUF3071 domain-containing protein</fullName>
    </recommendedName>
</protein>
<gene>
    <name evidence="3" type="ORF">GCM10009810_33470</name>
</gene>
<dbReference type="NCBIfam" id="NF040712">
    <property type="entry name" value="SepH"/>
    <property type="match status" value="1"/>
</dbReference>
<dbReference type="Pfam" id="PF11268">
    <property type="entry name" value="DUF3071"/>
    <property type="match status" value="1"/>
</dbReference>
<sequence>MQELRLVGVHQDGRHILLAAPDGTRYRVAINDELRVAARHRAATAGPAVAAIEPMSARDIQALIRSGVSAVEAADRSGWALSKVEVFAAPVLAERAHIAGMAARTRLRSADGVESERLEARVDRRLAVRGVEPGSAIWDAGRGASGAWQVFCDFVAGGRQRRAAWSFDAATGAVRPVDDEARWLAGDDDPTAKPQPHRLTGERVFDVEVDGGLTEPGEIAEPLVSTVEAAQLDRTDALMTAIRAHSHAGERRGRRRRPSPGPALDAEVLGAEVVGAGQEGPDGSPAGPLTGADELTFAELEVDPGPVPEPKPARDVEGAALADAAGKVAAAGEVAADGAVTAESGAAGTDSAGPPAGEGAAGSAQADAPVPGAGEGAAGSAGTDSAGPKAGEGAAGSARPEPVAAAGDDGGADPAASVAATAATETSDATEVVDFPDSDEIPPPARGTHPLDLAREAKEVPAPEPAAAATSPADAASPPADAASPRAEAASPPAQASDANSASSQLEAPTPPEAPKPAPPKPAPPPPSGRRKGRVGVPNWNDVMFGPAKDAQD</sequence>
<dbReference type="InterPro" id="IPR047682">
    <property type="entry name" value="SepH-like"/>
</dbReference>
<evidence type="ECO:0000313" key="3">
    <source>
        <dbReference type="EMBL" id="GAA1773696.1"/>
    </source>
</evidence>
<evidence type="ECO:0000256" key="1">
    <source>
        <dbReference type="SAM" id="MobiDB-lite"/>
    </source>
</evidence>
<reference evidence="4" key="1">
    <citation type="journal article" date="2019" name="Int. J. Syst. Evol. Microbiol.">
        <title>The Global Catalogue of Microorganisms (GCM) 10K type strain sequencing project: providing services to taxonomists for standard genome sequencing and annotation.</title>
        <authorList>
            <consortium name="The Broad Institute Genomics Platform"/>
            <consortium name="The Broad Institute Genome Sequencing Center for Infectious Disease"/>
            <person name="Wu L."/>
            <person name="Ma J."/>
        </authorList>
    </citation>
    <scope>NUCLEOTIDE SEQUENCE [LARGE SCALE GENOMIC DNA]</scope>
    <source>
        <strain evidence="4">JCM 15591</strain>
    </source>
</reference>
<feature type="compositionally biased region" description="Pro residues" evidence="1">
    <location>
        <begin position="509"/>
        <end position="528"/>
    </location>
</feature>
<comment type="caution">
    <text evidence="3">The sequence shown here is derived from an EMBL/GenBank/DDBJ whole genome shotgun (WGS) entry which is preliminary data.</text>
</comment>
<name>A0ABP4XCA3_9MICO</name>
<dbReference type="RefSeq" id="WP_344068373.1">
    <property type="nucleotide sequence ID" value="NZ_BAAAPN010000100.1"/>
</dbReference>
<feature type="compositionally biased region" description="Low complexity" evidence="1">
    <location>
        <begin position="400"/>
        <end position="433"/>
    </location>
</feature>